<reference evidence="1 2" key="2">
    <citation type="submission" date="2008-11" db="EMBL/GenBank/DDBJ databases">
        <authorList>
            <person name="Fulton L."/>
            <person name="Clifton S."/>
            <person name="Fulton B."/>
            <person name="Xu J."/>
            <person name="Minx P."/>
            <person name="Pepin K.H."/>
            <person name="Johnson M."/>
            <person name="Bhonagiri V."/>
            <person name="Nash W.E."/>
            <person name="Mardis E.R."/>
            <person name="Wilson R.K."/>
        </authorList>
    </citation>
    <scope>NUCLEOTIDE SEQUENCE [LARGE SCALE GENOMIC DNA]</scope>
    <source>
        <strain evidence="1 2">ATCC 43243</strain>
    </source>
</reference>
<dbReference type="EMBL" id="ABVQ01000037">
    <property type="protein sequence ID" value="EEC56012.1"/>
    <property type="molecule type" value="Genomic_DNA"/>
</dbReference>
<accession>B7AUX1</accession>
<dbReference type="HOGENOM" id="CLU_3022454_0_0_9"/>
<proteinExistence type="predicted"/>
<dbReference type="AlphaFoldDB" id="B7AUX1"/>
<sequence length="55" mass="6190">MCEAYGSERFTGLSGGIERDDKRIGAFFTDGYTRKEYPNDITCKTVVYSGKIGRE</sequence>
<name>B7AUX1_9FIRM</name>
<gene>
    <name evidence="1" type="ORF">BACPEC_02519</name>
</gene>
<reference evidence="1 2" key="1">
    <citation type="submission" date="2008-11" db="EMBL/GenBank/DDBJ databases">
        <title>Draft genome sequence of Bacteroides pectinophilus (ATCC 43243).</title>
        <authorList>
            <person name="Sudarsanam P."/>
            <person name="Ley R."/>
            <person name="Guruge J."/>
            <person name="Turnbaugh P.J."/>
            <person name="Mahowald M."/>
            <person name="Liep D."/>
            <person name="Gordon J."/>
        </authorList>
    </citation>
    <scope>NUCLEOTIDE SEQUENCE [LARGE SCALE GENOMIC DNA]</scope>
    <source>
        <strain evidence="1 2">ATCC 43243</strain>
    </source>
</reference>
<comment type="caution">
    <text evidence="1">The sequence shown here is derived from an EMBL/GenBank/DDBJ whole genome shotgun (WGS) entry which is preliminary data.</text>
</comment>
<keyword evidence="2" id="KW-1185">Reference proteome</keyword>
<organism evidence="1 2">
    <name type="scientific">[Bacteroides] pectinophilus ATCC 43243</name>
    <dbReference type="NCBI Taxonomy" id="483218"/>
    <lineage>
        <taxon>Bacteria</taxon>
        <taxon>Bacillati</taxon>
        <taxon>Bacillota</taxon>
        <taxon>Clostridia</taxon>
        <taxon>Eubacteriales</taxon>
    </lineage>
</organism>
<protein>
    <submittedName>
        <fullName evidence="1">Uncharacterized protein</fullName>
    </submittedName>
</protein>
<evidence type="ECO:0000313" key="1">
    <source>
        <dbReference type="EMBL" id="EEC56012.1"/>
    </source>
</evidence>
<evidence type="ECO:0000313" key="2">
    <source>
        <dbReference type="Proteomes" id="UP000003136"/>
    </source>
</evidence>
<dbReference type="Proteomes" id="UP000003136">
    <property type="component" value="Unassembled WGS sequence"/>
</dbReference>
<dbReference type="STRING" id="483218.BACPEC_02519"/>